<dbReference type="InterPro" id="IPR050229">
    <property type="entry name" value="GlpE_sulfurtransferase"/>
</dbReference>
<dbReference type="AlphaFoldDB" id="A0A4Y9QU21"/>
<evidence type="ECO:0000313" key="4">
    <source>
        <dbReference type="Proteomes" id="UP000297647"/>
    </source>
</evidence>
<dbReference type="InterPro" id="IPR036873">
    <property type="entry name" value="Rhodanese-like_dom_sf"/>
</dbReference>
<accession>A0A4Y9QU21</accession>
<organism evidence="3 4">
    <name type="scientific">Algoriphagus kandeliae</name>
    <dbReference type="NCBI Taxonomy" id="2562278"/>
    <lineage>
        <taxon>Bacteria</taxon>
        <taxon>Pseudomonadati</taxon>
        <taxon>Bacteroidota</taxon>
        <taxon>Cytophagia</taxon>
        <taxon>Cytophagales</taxon>
        <taxon>Cyclobacteriaceae</taxon>
        <taxon>Algoriphagus</taxon>
    </lineage>
</organism>
<feature type="domain" description="Rhodanese" evidence="2">
    <location>
        <begin position="43"/>
        <end position="133"/>
    </location>
</feature>
<keyword evidence="4" id="KW-1185">Reference proteome</keyword>
<sequence>MKNYLKSAILSLFLLTLAFYAQAQTSQDSAKVVSVDKFEKLMNKKKNTLLDIRTPEEMKEGYISGAENLDFLAEDFSEKIETLDKSKTYLLYCRSGKRTAKAGAAMKAAGFKHVIMLDGGITAWKNEGKPIKD</sequence>
<name>A0A4Y9QU21_9BACT</name>
<gene>
    <name evidence="3" type="ORF">E4S40_11640</name>
</gene>
<keyword evidence="1" id="KW-0732">Signal</keyword>
<dbReference type="PANTHER" id="PTHR43031">
    <property type="entry name" value="FAD-DEPENDENT OXIDOREDUCTASE"/>
    <property type="match status" value="1"/>
</dbReference>
<protein>
    <submittedName>
        <fullName evidence="3">Rhodanese-like domain-containing protein</fullName>
    </submittedName>
</protein>
<proteinExistence type="predicted"/>
<dbReference type="InterPro" id="IPR001763">
    <property type="entry name" value="Rhodanese-like_dom"/>
</dbReference>
<evidence type="ECO:0000313" key="3">
    <source>
        <dbReference type="EMBL" id="TFV94656.1"/>
    </source>
</evidence>
<feature type="chain" id="PRO_5021410797" evidence="1">
    <location>
        <begin position="24"/>
        <end position="133"/>
    </location>
</feature>
<dbReference type="OrthoDB" id="9808735at2"/>
<evidence type="ECO:0000259" key="2">
    <source>
        <dbReference type="PROSITE" id="PS50206"/>
    </source>
</evidence>
<reference evidence="3 4" key="1">
    <citation type="submission" date="2019-03" db="EMBL/GenBank/DDBJ databases">
        <title>Algoriphagus sp. nov, a new strain isolated from root system soil of mangrove plant Kandelia.</title>
        <authorList>
            <person name="Yin Q."/>
            <person name="Wang K."/>
            <person name="Song Z."/>
        </authorList>
    </citation>
    <scope>NUCLEOTIDE SEQUENCE [LARGE SCALE GENOMIC DNA]</scope>
    <source>
        <strain evidence="3 4">XY-J91</strain>
    </source>
</reference>
<dbReference type="Gene3D" id="3.40.250.10">
    <property type="entry name" value="Rhodanese-like domain"/>
    <property type="match status" value="1"/>
</dbReference>
<evidence type="ECO:0000256" key="1">
    <source>
        <dbReference type="SAM" id="SignalP"/>
    </source>
</evidence>
<dbReference type="PROSITE" id="PS50206">
    <property type="entry name" value="RHODANESE_3"/>
    <property type="match status" value="1"/>
</dbReference>
<dbReference type="PANTHER" id="PTHR43031:SF1">
    <property type="entry name" value="PYRIDINE NUCLEOTIDE-DISULPHIDE OXIDOREDUCTASE"/>
    <property type="match status" value="1"/>
</dbReference>
<dbReference type="SUPFAM" id="SSF52821">
    <property type="entry name" value="Rhodanese/Cell cycle control phosphatase"/>
    <property type="match status" value="1"/>
</dbReference>
<dbReference type="RefSeq" id="WP_135074197.1">
    <property type="nucleotide sequence ID" value="NZ_SPSB01000003.1"/>
</dbReference>
<comment type="caution">
    <text evidence="3">The sequence shown here is derived from an EMBL/GenBank/DDBJ whole genome shotgun (WGS) entry which is preliminary data.</text>
</comment>
<dbReference type="SMART" id="SM00450">
    <property type="entry name" value="RHOD"/>
    <property type="match status" value="1"/>
</dbReference>
<dbReference type="Proteomes" id="UP000297647">
    <property type="component" value="Unassembled WGS sequence"/>
</dbReference>
<dbReference type="CDD" id="cd00158">
    <property type="entry name" value="RHOD"/>
    <property type="match status" value="1"/>
</dbReference>
<dbReference type="Pfam" id="PF00581">
    <property type="entry name" value="Rhodanese"/>
    <property type="match status" value="1"/>
</dbReference>
<feature type="signal peptide" evidence="1">
    <location>
        <begin position="1"/>
        <end position="23"/>
    </location>
</feature>
<dbReference type="EMBL" id="SPSB01000003">
    <property type="protein sequence ID" value="TFV94656.1"/>
    <property type="molecule type" value="Genomic_DNA"/>
</dbReference>